<proteinExistence type="predicted"/>
<gene>
    <name evidence="2" type="ORF">WR25_24756</name>
</gene>
<feature type="region of interest" description="Disordered" evidence="1">
    <location>
        <begin position="199"/>
        <end position="239"/>
    </location>
</feature>
<sequence length="239" mass="27088">MLKSSGRAPVRWRRRIDADQHHAHVVVTDEAALHRLDRHDDHIVLVAKAALPARRQHADDVAADIAQPDARAHRVAGREQVLAHGIADQAHRLARLLLRRRPIAPGGERPRLHRVERQRRAVDRRRPVRAFVDGGGAGVGLRRDRCDARDLRRDRVGIADLERRRGRTTATPAKALAGSHLQHVAAQRADLLLHRGRRRLAQRHHRDDRADADDDAQDRQERAQQMPPDRPDREDEGGA</sequence>
<reference evidence="2 3" key="1">
    <citation type="journal article" date="2017" name="Curr. Biol.">
        <title>Genome architecture and evolution of a unichromosomal asexual nematode.</title>
        <authorList>
            <person name="Fradin H."/>
            <person name="Zegar C."/>
            <person name="Gutwein M."/>
            <person name="Lucas J."/>
            <person name="Kovtun M."/>
            <person name="Corcoran D."/>
            <person name="Baugh L.R."/>
            <person name="Kiontke K."/>
            <person name="Gunsalus K."/>
            <person name="Fitch D.H."/>
            <person name="Piano F."/>
        </authorList>
    </citation>
    <scope>NUCLEOTIDE SEQUENCE [LARGE SCALE GENOMIC DNA]</scope>
    <source>
        <strain evidence="2">PF1309</strain>
    </source>
</reference>
<evidence type="ECO:0000256" key="1">
    <source>
        <dbReference type="SAM" id="MobiDB-lite"/>
    </source>
</evidence>
<comment type="caution">
    <text evidence="2">The sequence shown here is derived from an EMBL/GenBank/DDBJ whole genome shotgun (WGS) entry which is preliminary data.</text>
</comment>
<keyword evidence="3" id="KW-1185">Reference proteome</keyword>
<evidence type="ECO:0000313" key="2">
    <source>
        <dbReference type="EMBL" id="PAV93179.1"/>
    </source>
</evidence>
<evidence type="ECO:0000313" key="3">
    <source>
        <dbReference type="Proteomes" id="UP000218231"/>
    </source>
</evidence>
<organism evidence="2 3">
    <name type="scientific">Diploscapter pachys</name>
    <dbReference type="NCBI Taxonomy" id="2018661"/>
    <lineage>
        <taxon>Eukaryota</taxon>
        <taxon>Metazoa</taxon>
        <taxon>Ecdysozoa</taxon>
        <taxon>Nematoda</taxon>
        <taxon>Chromadorea</taxon>
        <taxon>Rhabditida</taxon>
        <taxon>Rhabditina</taxon>
        <taxon>Rhabditomorpha</taxon>
        <taxon>Rhabditoidea</taxon>
        <taxon>Rhabditidae</taxon>
        <taxon>Diploscapter</taxon>
    </lineage>
</organism>
<dbReference type="Proteomes" id="UP000218231">
    <property type="component" value="Unassembled WGS sequence"/>
</dbReference>
<name>A0A2A2M422_9BILA</name>
<protein>
    <submittedName>
        <fullName evidence="2">Uncharacterized protein</fullName>
    </submittedName>
</protein>
<dbReference type="EMBL" id="LIAE01005651">
    <property type="protein sequence ID" value="PAV93179.1"/>
    <property type="molecule type" value="Genomic_DNA"/>
</dbReference>
<accession>A0A2A2M422</accession>
<dbReference type="AlphaFoldDB" id="A0A2A2M422"/>